<feature type="transmembrane region" description="Helical" evidence="9">
    <location>
        <begin position="200"/>
        <end position="222"/>
    </location>
</feature>
<dbReference type="Pfam" id="PF00884">
    <property type="entry name" value="Sulfatase"/>
    <property type="match status" value="1"/>
</dbReference>
<dbReference type="CDD" id="cd16015">
    <property type="entry name" value="LTA_synthase"/>
    <property type="match status" value="1"/>
</dbReference>
<dbReference type="InterPro" id="IPR000917">
    <property type="entry name" value="Sulfatase_N"/>
</dbReference>
<feature type="domain" description="Sulfatase N-terminal" evidence="10">
    <location>
        <begin position="337"/>
        <end position="623"/>
    </location>
</feature>
<keyword evidence="7" id="KW-0479">Metal-binding</keyword>
<evidence type="ECO:0000313" key="11">
    <source>
        <dbReference type="EMBL" id="KAA9040710.1"/>
    </source>
</evidence>
<dbReference type="Proteomes" id="UP000326903">
    <property type="component" value="Unassembled WGS sequence"/>
</dbReference>
<dbReference type="EMBL" id="VYQF01000001">
    <property type="protein sequence ID" value="KAA9040710.1"/>
    <property type="molecule type" value="Genomic_DNA"/>
</dbReference>
<keyword evidence="11" id="KW-0808">Transferase</keyword>
<feature type="transmembrane region" description="Helical" evidence="9">
    <location>
        <begin position="116"/>
        <end position="135"/>
    </location>
</feature>
<dbReference type="Gene3D" id="3.40.720.10">
    <property type="entry name" value="Alkaline Phosphatase, subunit A"/>
    <property type="match status" value="1"/>
</dbReference>
<dbReference type="PANTHER" id="PTHR47371:SF3">
    <property type="entry name" value="PHOSPHOGLYCEROL TRANSFERASE I"/>
    <property type="match status" value="1"/>
</dbReference>
<evidence type="ECO:0000256" key="9">
    <source>
        <dbReference type="SAM" id="Phobius"/>
    </source>
</evidence>
<feature type="transmembrane region" description="Helical" evidence="9">
    <location>
        <begin position="12"/>
        <end position="35"/>
    </location>
</feature>
<accession>A0A5J5II65</accession>
<dbReference type="InterPro" id="IPR012160">
    <property type="entry name" value="LtaS-like"/>
</dbReference>
<dbReference type="GO" id="GO:0016787">
    <property type="term" value="F:hydrolase activity"/>
    <property type="evidence" value="ECO:0007669"/>
    <property type="project" value="UniProtKB-KW"/>
</dbReference>
<proteinExistence type="predicted"/>
<comment type="subcellular location">
    <subcellularLocation>
        <location evidence="1">Cell membrane</location>
        <topology evidence="1">Multi-pass membrane protein</topology>
    </subcellularLocation>
</comment>
<feature type="binding site" evidence="8">
    <location>
        <position position="345"/>
    </location>
    <ligand>
        <name>Mn(2+)</name>
        <dbReference type="ChEBI" id="CHEBI:29035"/>
    </ligand>
</feature>
<feature type="active site" evidence="6">
    <location>
        <position position="385"/>
    </location>
</feature>
<evidence type="ECO:0000256" key="8">
    <source>
        <dbReference type="PIRSR" id="PIRSR005091-3"/>
    </source>
</evidence>
<reference evidence="11 12" key="1">
    <citation type="submission" date="2019-09" db="EMBL/GenBank/DDBJ databases">
        <title>Draft genome sequence of Ginsengibacter sp. BR5-29.</title>
        <authorList>
            <person name="Im W.-T."/>
        </authorList>
    </citation>
    <scope>NUCLEOTIDE SEQUENCE [LARGE SCALE GENOMIC DNA]</scope>
    <source>
        <strain evidence="11 12">BR5-29</strain>
    </source>
</reference>
<evidence type="ECO:0000256" key="6">
    <source>
        <dbReference type="PIRSR" id="PIRSR005091-1"/>
    </source>
</evidence>
<feature type="transmembrane region" description="Helical" evidence="9">
    <location>
        <begin position="55"/>
        <end position="73"/>
    </location>
</feature>
<protein>
    <submittedName>
        <fullName evidence="11">Sulfatase-like hydrolase/transferase</fullName>
    </submittedName>
</protein>
<organism evidence="11 12">
    <name type="scientific">Ginsengibacter hankyongi</name>
    <dbReference type="NCBI Taxonomy" id="2607284"/>
    <lineage>
        <taxon>Bacteria</taxon>
        <taxon>Pseudomonadati</taxon>
        <taxon>Bacteroidota</taxon>
        <taxon>Chitinophagia</taxon>
        <taxon>Chitinophagales</taxon>
        <taxon>Chitinophagaceae</taxon>
        <taxon>Ginsengibacter</taxon>
    </lineage>
</organism>
<keyword evidence="3 9" id="KW-0812">Transmembrane</keyword>
<feature type="binding site" evidence="8">
    <location>
        <position position="566"/>
    </location>
    <ligand>
        <name>Mn(2+)</name>
        <dbReference type="ChEBI" id="CHEBI:29035"/>
    </ligand>
</feature>
<feature type="transmembrane region" description="Helical" evidence="9">
    <location>
        <begin position="234"/>
        <end position="254"/>
    </location>
</feature>
<comment type="caution">
    <text evidence="11">The sequence shown here is derived from an EMBL/GenBank/DDBJ whole genome shotgun (WGS) entry which is preliminary data.</text>
</comment>
<dbReference type="RefSeq" id="WP_150412769.1">
    <property type="nucleotide sequence ID" value="NZ_VYQF01000001.1"/>
</dbReference>
<keyword evidence="12" id="KW-1185">Reference proteome</keyword>
<dbReference type="InterPro" id="IPR050448">
    <property type="entry name" value="OpgB/LTA_synthase_biosynth"/>
</dbReference>
<dbReference type="AlphaFoldDB" id="A0A5J5II65"/>
<evidence type="ECO:0000256" key="7">
    <source>
        <dbReference type="PIRSR" id="PIRSR005091-2"/>
    </source>
</evidence>
<sequence length="729" mass="83454">MKKIALPRLVKWMLLTAVAFLIFMTIMRFVFFFHFGPAQYSFSNSFKPFLLGLNFDTRIACGIVLFPFLIGNLHLNYNNKKSLNIGSIVQLALTIVIMVLLIIFMKKGHVPNPSLVYMGILFALILVWLFFTKNCNPFENAVSRKIFKIYFFIITVSLVFLYAIDFEHFDYLHQRLSASVLNYTADAKISMNMVWETYPVFTLLILIIISIILLYGLIIRWFKKMQLSIYRGRGFSKILIGVAFALLFGLGIFGRLNQYPLRWSDAFSFDDDFKANLSLNPIQSFLSTLQFRNSTYDIKKVKAYYPLMAKYLAIPDADSSTLNYKRIFNPPPAANTPNVVVVICESFSAYKSSMWGNPLNTTPYFNEMCKQGIFFDRCFTPAYGTARGVWAVITGIPDVEYPNTASRNPSAVDEHTIINDYTGYDKFYFIGGSLSWANIRGLLTNNIAGLHMYEQENYKAASIDVWGISDKRLFLAANDAFKKQTNPFVAVIQTADNHRPYTIPNEDKATFTLKKYPRDSLKKYGFESNDELNAFRFTDYSFETFIEAAKKEKYFNNTIFVFVGDHGIRGDVGNMFPKAWNIDGLTTQHVPLLFYAPSLLSPQRIDRTCSQVDLLPSVTALAHVSYTNTTIGKNLFDTIPIHNVRFKNAAFLFDPNLKQIGIVTDEYCYVHNLLSGTEDFRYSNSNEPLPQTPLIEQDRKAIKDLAQAYYETARYMMLNNLKRNAITGK</sequence>
<dbReference type="SUPFAM" id="SSF53649">
    <property type="entry name" value="Alkaline phosphatase-like"/>
    <property type="match status" value="1"/>
</dbReference>
<dbReference type="GO" id="GO:0016740">
    <property type="term" value="F:transferase activity"/>
    <property type="evidence" value="ECO:0007669"/>
    <property type="project" value="UniProtKB-KW"/>
</dbReference>
<dbReference type="PANTHER" id="PTHR47371">
    <property type="entry name" value="LIPOTEICHOIC ACID SYNTHASE"/>
    <property type="match status" value="1"/>
</dbReference>
<feature type="binding site" evidence="8">
    <location>
        <position position="565"/>
    </location>
    <ligand>
        <name>Mn(2+)</name>
        <dbReference type="ChEBI" id="CHEBI:29035"/>
    </ligand>
</feature>
<keyword evidence="4 9" id="KW-1133">Transmembrane helix</keyword>
<evidence type="ECO:0000256" key="4">
    <source>
        <dbReference type="ARBA" id="ARBA00022989"/>
    </source>
</evidence>
<dbReference type="PIRSF" id="PIRSF005091">
    <property type="entry name" value="Mmb_sulf_HI1246"/>
    <property type="match status" value="1"/>
</dbReference>
<dbReference type="GO" id="GO:0046872">
    <property type="term" value="F:metal ion binding"/>
    <property type="evidence" value="ECO:0007669"/>
    <property type="project" value="UniProtKB-KW"/>
</dbReference>
<evidence type="ECO:0000259" key="10">
    <source>
        <dbReference type="Pfam" id="PF00884"/>
    </source>
</evidence>
<dbReference type="InterPro" id="IPR017850">
    <property type="entry name" value="Alkaline_phosphatase_core_sf"/>
</dbReference>
<name>A0A5J5II65_9BACT</name>
<gene>
    <name evidence="11" type="ORF">FW778_01325</name>
</gene>
<evidence type="ECO:0000256" key="3">
    <source>
        <dbReference type="ARBA" id="ARBA00022692"/>
    </source>
</evidence>
<evidence type="ECO:0000256" key="2">
    <source>
        <dbReference type="ARBA" id="ARBA00022475"/>
    </source>
</evidence>
<keyword evidence="2" id="KW-1003">Cell membrane</keyword>
<evidence type="ECO:0000256" key="5">
    <source>
        <dbReference type="ARBA" id="ARBA00023136"/>
    </source>
</evidence>
<keyword evidence="5 9" id="KW-0472">Membrane</keyword>
<dbReference type="GO" id="GO:0005886">
    <property type="term" value="C:plasma membrane"/>
    <property type="evidence" value="ECO:0007669"/>
    <property type="project" value="UniProtKB-SubCell"/>
</dbReference>
<feature type="transmembrane region" description="Helical" evidence="9">
    <location>
        <begin position="147"/>
        <end position="164"/>
    </location>
</feature>
<feature type="transmembrane region" description="Helical" evidence="9">
    <location>
        <begin position="85"/>
        <end position="104"/>
    </location>
</feature>
<feature type="binding site" evidence="8">
    <location>
        <position position="385"/>
    </location>
    <ligand>
        <name>Mn(2+)</name>
        <dbReference type="ChEBI" id="CHEBI:29035"/>
    </ligand>
</feature>
<keyword evidence="11" id="KW-0378">Hydrolase</keyword>
<feature type="binding site" evidence="7">
    <location>
        <position position="498"/>
    </location>
    <ligand>
        <name>substrate</name>
    </ligand>
</feature>
<evidence type="ECO:0000256" key="1">
    <source>
        <dbReference type="ARBA" id="ARBA00004651"/>
    </source>
</evidence>
<keyword evidence="7" id="KW-0464">Manganese</keyword>
<evidence type="ECO:0000313" key="12">
    <source>
        <dbReference type="Proteomes" id="UP000326903"/>
    </source>
</evidence>